<gene>
    <name evidence="1" type="ORF">K239x_36420</name>
</gene>
<dbReference type="EMBL" id="CP036526">
    <property type="protein sequence ID" value="QDT11642.1"/>
    <property type="molecule type" value="Genomic_DNA"/>
</dbReference>
<reference evidence="1 2" key="1">
    <citation type="submission" date="2019-02" db="EMBL/GenBank/DDBJ databases">
        <title>Deep-cultivation of Planctomycetes and their phenomic and genomic characterization uncovers novel biology.</title>
        <authorList>
            <person name="Wiegand S."/>
            <person name="Jogler M."/>
            <person name="Boedeker C."/>
            <person name="Pinto D."/>
            <person name="Vollmers J."/>
            <person name="Rivas-Marin E."/>
            <person name="Kohn T."/>
            <person name="Peeters S.H."/>
            <person name="Heuer A."/>
            <person name="Rast P."/>
            <person name="Oberbeckmann S."/>
            <person name="Bunk B."/>
            <person name="Jeske O."/>
            <person name="Meyerdierks A."/>
            <person name="Storesund J.E."/>
            <person name="Kallscheuer N."/>
            <person name="Luecker S."/>
            <person name="Lage O.M."/>
            <person name="Pohl T."/>
            <person name="Merkel B.J."/>
            <person name="Hornburger P."/>
            <person name="Mueller R.-W."/>
            <person name="Bruemmer F."/>
            <person name="Labrenz M."/>
            <person name="Spormann A.M."/>
            <person name="Op den Camp H."/>
            <person name="Overmann J."/>
            <person name="Amann R."/>
            <person name="Jetten M.S.M."/>
            <person name="Mascher T."/>
            <person name="Medema M.H."/>
            <person name="Devos D.P."/>
            <person name="Kaster A.-K."/>
            <person name="Ovreas L."/>
            <person name="Rohde M."/>
            <person name="Galperin M.Y."/>
            <person name="Jogler C."/>
        </authorList>
    </citation>
    <scope>NUCLEOTIDE SEQUENCE [LARGE SCALE GENOMIC DNA]</scope>
    <source>
        <strain evidence="1 2">K23_9</strain>
    </source>
</reference>
<proteinExistence type="predicted"/>
<dbReference type="Proteomes" id="UP000319817">
    <property type="component" value="Chromosome"/>
</dbReference>
<organism evidence="1 2">
    <name type="scientific">Stieleria marina</name>
    <dbReference type="NCBI Taxonomy" id="1930275"/>
    <lineage>
        <taxon>Bacteria</taxon>
        <taxon>Pseudomonadati</taxon>
        <taxon>Planctomycetota</taxon>
        <taxon>Planctomycetia</taxon>
        <taxon>Pirellulales</taxon>
        <taxon>Pirellulaceae</taxon>
        <taxon>Stieleria</taxon>
    </lineage>
</organism>
<dbReference type="AlphaFoldDB" id="A0A517NWY1"/>
<accession>A0A517NWY1</accession>
<evidence type="ECO:0008006" key="3">
    <source>
        <dbReference type="Google" id="ProtNLM"/>
    </source>
</evidence>
<dbReference type="RefSeq" id="WP_145419441.1">
    <property type="nucleotide sequence ID" value="NZ_CP036526.1"/>
</dbReference>
<sequence>MMKSLARLVFVPIILILVFEVSSVAAQEQVPDGSVFQFSIVDELDQPIAGVSVKTTALVLDNNIAVGWESKPQRTDSGGLVMLKYIDKMSFGDDESKTKRIVVEFQKPGLSTETRGINIIEQKAKIVLKEESRIELSAIDDDRQAVKEMGVLSSKRCTLRWIDGDGESLLLAGLVPGRQQALFVKPVNGGKHLFSMPMSFNVTPGKSTKIRNLQLRPGVEVNGVFSENIPRPIVDGRVVVCCKPKPIQGSSEGEELRWFETANVNQQGEFSFPSLPSTGEMQVIAFCRGGVIKSENVFRGRVTGTIVDLAQVASEHTSDSKLQIQMEPTREVTLQFVDTDGGPLAGVDVRLSQNQYWIDLMTQTLGATNSSVGSLCTNFIAEPKDTQAKNVIGYRLRSKANAKGEATFQNVPPYGTLFLRLSDPGRSLSTTISVKGVDETGRLKVVVGVGE</sequence>
<name>A0A517NWY1_9BACT</name>
<keyword evidence="2" id="KW-1185">Reference proteome</keyword>
<protein>
    <recommendedName>
        <fullName evidence="3">Nickel uptake substrate-specific transmembrane region</fullName>
    </recommendedName>
</protein>
<evidence type="ECO:0000313" key="2">
    <source>
        <dbReference type="Proteomes" id="UP000319817"/>
    </source>
</evidence>
<dbReference type="OrthoDB" id="240923at2"/>
<evidence type="ECO:0000313" key="1">
    <source>
        <dbReference type="EMBL" id="QDT11642.1"/>
    </source>
</evidence>